<evidence type="ECO:0000313" key="2">
    <source>
        <dbReference type="Proteomes" id="UP001055879"/>
    </source>
</evidence>
<accession>A0ACB9FJR2</accession>
<sequence>MVGCRLCRCRRAAREIMGIADVLLVRKWLDFKFSFCCSSVCKFTNGLSLSIHLRGYLQDKEVEDVRLEDVVRKRKPTTVDAAGSGTRLHVTRVSDIERWRTMGGFGIEEIEAPAVVNATNYMCLSDSSNHTIFALLQEVARIKNEHPDDKQCIVNGRVKGVLKSLVHLRMDSSNRSAAATAV</sequence>
<dbReference type="Proteomes" id="UP001055879">
    <property type="component" value="Linkage Group LG01"/>
</dbReference>
<reference evidence="2" key="1">
    <citation type="journal article" date="2022" name="Mol. Ecol. Resour.">
        <title>The genomes of chicory, endive, great burdock and yacon provide insights into Asteraceae palaeo-polyploidization history and plant inulin production.</title>
        <authorList>
            <person name="Fan W."/>
            <person name="Wang S."/>
            <person name="Wang H."/>
            <person name="Wang A."/>
            <person name="Jiang F."/>
            <person name="Liu H."/>
            <person name="Zhao H."/>
            <person name="Xu D."/>
            <person name="Zhang Y."/>
        </authorList>
    </citation>
    <scope>NUCLEOTIDE SEQUENCE [LARGE SCALE GENOMIC DNA]</scope>
    <source>
        <strain evidence="2">cv. Niubang</strain>
    </source>
</reference>
<keyword evidence="2" id="KW-1185">Reference proteome</keyword>
<protein>
    <submittedName>
        <fullName evidence="1">Uncharacterized protein</fullName>
    </submittedName>
</protein>
<comment type="caution">
    <text evidence="1">The sequence shown here is derived from an EMBL/GenBank/DDBJ whole genome shotgun (WGS) entry which is preliminary data.</text>
</comment>
<proteinExistence type="predicted"/>
<organism evidence="1 2">
    <name type="scientific">Arctium lappa</name>
    <name type="common">Greater burdock</name>
    <name type="synonym">Lappa major</name>
    <dbReference type="NCBI Taxonomy" id="4217"/>
    <lineage>
        <taxon>Eukaryota</taxon>
        <taxon>Viridiplantae</taxon>
        <taxon>Streptophyta</taxon>
        <taxon>Embryophyta</taxon>
        <taxon>Tracheophyta</taxon>
        <taxon>Spermatophyta</taxon>
        <taxon>Magnoliopsida</taxon>
        <taxon>eudicotyledons</taxon>
        <taxon>Gunneridae</taxon>
        <taxon>Pentapetalae</taxon>
        <taxon>asterids</taxon>
        <taxon>campanulids</taxon>
        <taxon>Asterales</taxon>
        <taxon>Asteraceae</taxon>
        <taxon>Carduoideae</taxon>
        <taxon>Cardueae</taxon>
        <taxon>Arctiinae</taxon>
        <taxon>Arctium</taxon>
    </lineage>
</organism>
<dbReference type="EMBL" id="CM042047">
    <property type="protein sequence ID" value="KAI3771564.1"/>
    <property type="molecule type" value="Genomic_DNA"/>
</dbReference>
<evidence type="ECO:0000313" key="1">
    <source>
        <dbReference type="EMBL" id="KAI3771564.1"/>
    </source>
</evidence>
<name>A0ACB9FJR2_ARCLA</name>
<reference evidence="1 2" key="2">
    <citation type="journal article" date="2022" name="Mol. Ecol. Resour.">
        <title>The genomes of chicory, endive, great burdock and yacon provide insights into Asteraceae paleo-polyploidization history and plant inulin production.</title>
        <authorList>
            <person name="Fan W."/>
            <person name="Wang S."/>
            <person name="Wang H."/>
            <person name="Wang A."/>
            <person name="Jiang F."/>
            <person name="Liu H."/>
            <person name="Zhao H."/>
            <person name="Xu D."/>
            <person name="Zhang Y."/>
        </authorList>
    </citation>
    <scope>NUCLEOTIDE SEQUENCE [LARGE SCALE GENOMIC DNA]</scope>
    <source>
        <strain evidence="2">cv. Niubang</strain>
    </source>
</reference>
<gene>
    <name evidence="1" type="ORF">L6452_02729</name>
</gene>